<keyword evidence="2" id="KW-1185">Reference proteome</keyword>
<comment type="caution">
    <text evidence="1">The sequence shown here is derived from an EMBL/GenBank/DDBJ whole genome shotgun (WGS) entry which is preliminary data.</text>
</comment>
<dbReference type="SUPFAM" id="SSF56024">
    <property type="entry name" value="Phospholipase D/nuclease"/>
    <property type="match status" value="1"/>
</dbReference>
<reference evidence="1 2" key="1">
    <citation type="journal article" date="2017" name="Nat. Ecol. Evol.">
        <title>Scallop genome provides insights into evolution of bilaterian karyotype and development.</title>
        <authorList>
            <person name="Wang S."/>
            <person name="Zhang J."/>
            <person name="Jiao W."/>
            <person name="Li J."/>
            <person name="Xun X."/>
            <person name="Sun Y."/>
            <person name="Guo X."/>
            <person name="Huan P."/>
            <person name="Dong B."/>
            <person name="Zhang L."/>
            <person name="Hu X."/>
            <person name="Sun X."/>
            <person name="Wang J."/>
            <person name="Zhao C."/>
            <person name="Wang Y."/>
            <person name="Wang D."/>
            <person name="Huang X."/>
            <person name="Wang R."/>
            <person name="Lv J."/>
            <person name="Li Y."/>
            <person name="Zhang Z."/>
            <person name="Liu B."/>
            <person name="Lu W."/>
            <person name="Hui Y."/>
            <person name="Liang J."/>
            <person name="Zhou Z."/>
            <person name="Hou R."/>
            <person name="Li X."/>
            <person name="Liu Y."/>
            <person name="Li H."/>
            <person name="Ning X."/>
            <person name="Lin Y."/>
            <person name="Zhao L."/>
            <person name="Xing Q."/>
            <person name="Dou J."/>
            <person name="Li Y."/>
            <person name="Mao J."/>
            <person name="Guo H."/>
            <person name="Dou H."/>
            <person name="Li T."/>
            <person name="Mu C."/>
            <person name="Jiang W."/>
            <person name="Fu Q."/>
            <person name="Fu X."/>
            <person name="Miao Y."/>
            <person name="Liu J."/>
            <person name="Yu Q."/>
            <person name="Li R."/>
            <person name="Liao H."/>
            <person name="Li X."/>
            <person name="Kong Y."/>
            <person name="Jiang Z."/>
            <person name="Chourrout D."/>
            <person name="Li R."/>
            <person name="Bao Z."/>
        </authorList>
    </citation>
    <scope>NUCLEOTIDE SEQUENCE [LARGE SCALE GENOMIC DNA]</scope>
    <source>
        <strain evidence="1 2">PY_sf001</strain>
    </source>
</reference>
<dbReference type="Gene3D" id="3.30.870.10">
    <property type="entry name" value="Endonuclease Chain A"/>
    <property type="match status" value="1"/>
</dbReference>
<protein>
    <recommendedName>
        <fullName evidence="3">Phospholipase D-like domain-containing protein</fullName>
    </recommendedName>
</protein>
<dbReference type="AlphaFoldDB" id="A0A210PDB3"/>
<name>A0A210PDB3_MIZYE</name>
<dbReference type="OrthoDB" id="6285499at2759"/>
<gene>
    <name evidence="1" type="ORF">KP79_PYT03474</name>
</gene>
<evidence type="ECO:0000313" key="1">
    <source>
        <dbReference type="EMBL" id="OWF34479.1"/>
    </source>
</evidence>
<proteinExistence type="predicted"/>
<sequence length="177" mass="20615">MLQEPISDRLERLRQGCVLDGPTVVYTLWKDLLDFWFSNQDNKVYLVTPFLDEDRLLEIFKSVLEHKSTAYLEAFYVRKKCCDGITKEVLFKKAEEKLTSKEKDLIKEKGIKLTETPKRFHAKFMACVNNGDAEVLVTSANFQASHFEWNNLETVIFLTMTETEFKDRYLNAIAGDI</sequence>
<dbReference type="Proteomes" id="UP000242188">
    <property type="component" value="Unassembled WGS sequence"/>
</dbReference>
<evidence type="ECO:0008006" key="3">
    <source>
        <dbReference type="Google" id="ProtNLM"/>
    </source>
</evidence>
<dbReference type="EMBL" id="NEDP02082615">
    <property type="protein sequence ID" value="OWF34479.1"/>
    <property type="molecule type" value="Genomic_DNA"/>
</dbReference>
<evidence type="ECO:0000313" key="2">
    <source>
        <dbReference type="Proteomes" id="UP000242188"/>
    </source>
</evidence>
<organism evidence="1 2">
    <name type="scientific">Mizuhopecten yessoensis</name>
    <name type="common">Japanese scallop</name>
    <name type="synonym">Patinopecten yessoensis</name>
    <dbReference type="NCBI Taxonomy" id="6573"/>
    <lineage>
        <taxon>Eukaryota</taxon>
        <taxon>Metazoa</taxon>
        <taxon>Spiralia</taxon>
        <taxon>Lophotrochozoa</taxon>
        <taxon>Mollusca</taxon>
        <taxon>Bivalvia</taxon>
        <taxon>Autobranchia</taxon>
        <taxon>Pteriomorphia</taxon>
        <taxon>Pectinida</taxon>
        <taxon>Pectinoidea</taxon>
        <taxon>Pectinidae</taxon>
        <taxon>Mizuhopecten</taxon>
    </lineage>
</organism>
<accession>A0A210PDB3</accession>